<dbReference type="InterPro" id="IPR050129">
    <property type="entry name" value="Zn_alcohol_dh"/>
</dbReference>
<gene>
    <name evidence="4" type="ORF">T472_0202205</name>
</gene>
<dbReference type="eggNOG" id="COG1063">
    <property type="taxonomic scope" value="Bacteria"/>
</dbReference>
<dbReference type="SUPFAM" id="SSF51735">
    <property type="entry name" value="NAD(P)-binding Rossmann-fold domains"/>
    <property type="match status" value="1"/>
</dbReference>
<evidence type="ECO:0008006" key="6">
    <source>
        <dbReference type="Google" id="ProtNLM"/>
    </source>
</evidence>
<dbReference type="SUPFAM" id="SSF50129">
    <property type="entry name" value="GroES-like"/>
    <property type="match status" value="1"/>
</dbReference>
<dbReference type="PANTHER" id="PTHR43401:SF2">
    <property type="entry name" value="L-THREONINE 3-DEHYDROGENASE"/>
    <property type="match status" value="1"/>
</dbReference>
<dbReference type="STRING" id="994573.T472_0202205"/>
<evidence type="ECO:0000256" key="1">
    <source>
        <dbReference type="ARBA" id="ARBA00023002"/>
    </source>
</evidence>
<accession>V7I8J7</accession>
<name>V7I8J7_9CLOT</name>
<dbReference type="Gene3D" id="3.90.180.10">
    <property type="entry name" value="Medium-chain alcohol dehydrogenases, catalytic domain"/>
    <property type="match status" value="1"/>
</dbReference>
<dbReference type="OrthoDB" id="9769198at2"/>
<comment type="caution">
    <text evidence="4">The sequence shown here is derived from an EMBL/GenBank/DDBJ whole genome shotgun (WGS) entry which is preliminary data.</text>
</comment>
<dbReference type="AlphaFoldDB" id="V7I8J7"/>
<evidence type="ECO:0000313" key="5">
    <source>
        <dbReference type="Proteomes" id="UP000017747"/>
    </source>
</evidence>
<evidence type="ECO:0000259" key="2">
    <source>
        <dbReference type="Pfam" id="PF00107"/>
    </source>
</evidence>
<feature type="domain" description="Alcohol dehydrogenase-like C-terminal" evidence="2">
    <location>
        <begin position="173"/>
        <end position="294"/>
    </location>
</feature>
<evidence type="ECO:0000259" key="3">
    <source>
        <dbReference type="Pfam" id="PF08240"/>
    </source>
</evidence>
<feature type="domain" description="Alcohol dehydrogenase-like N-terminal" evidence="3">
    <location>
        <begin position="24"/>
        <end position="134"/>
    </location>
</feature>
<dbReference type="RefSeq" id="WP_023385643.1">
    <property type="nucleotide sequence ID" value="NZ_AXUN02000035.1"/>
</dbReference>
<dbReference type="InterPro" id="IPR013149">
    <property type="entry name" value="ADH-like_C"/>
</dbReference>
<dbReference type="GO" id="GO:0016491">
    <property type="term" value="F:oxidoreductase activity"/>
    <property type="evidence" value="ECO:0007669"/>
    <property type="project" value="UniProtKB-KW"/>
</dbReference>
<keyword evidence="5" id="KW-1185">Reference proteome</keyword>
<dbReference type="PANTHER" id="PTHR43401">
    <property type="entry name" value="L-THREONINE 3-DEHYDROGENASE"/>
    <property type="match status" value="1"/>
</dbReference>
<reference evidence="4 5" key="1">
    <citation type="journal article" date="2014" name="Genome Announc.">
        <title>Genome Sequence of Youngiibacter fragilis, the Type Strain of the Genus Youngiibacter.</title>
        <authorList>
            <person name="Wawrik C.B."/>
            <person name="Callaghan A.V."/>
            <person name="Stamps B.W."/>
            <person name="Wawrik B."/>
        </authorList>
    </citation>
    <scope>NUCLEOTIDE SEQUENCE [LARGE SCALE GENOMIC DNA]</scope>
    <source>
        <strain evidence="4 5">232.1</strain>
    </source>
</reference>
<dbReference type="InterPro" id="IPR011032">
    <property type="entry name" value="GroES-like_sf"/>
</dbReference>
<protein>
    <recommendedName>
        <fullName evidence="6">Alcohol dehydrogenase</fullName>
    </recommendedName>
</protein>
<dbReference type="Proteomes" id="UP000017747">
    <property type="component" value="Unassembled WGS sequence"/>
</dbReference>
<organism evidence="4 5">
    <name type="scientific">Youngiibacter fragilis 232.1</name>
    <dbReference type="NCBI Taxonomy" id="994573"/>
    <lineage>
        <taxon>Bacteria</taxon>
        <taxon>Bacillati</taxon>
        <taxon>Bacillota</taxon>
        <taxon>Clostridia</taxon>
        <taxon>Eubacteriales</taxon>
        <taxon>Clostridiaceae</taxon>
        <taxon>Youngiibacter</taxon>
    </lineage>
</organism>
<dbReference type="EMBL" id="AXUN02000035">
    <property type="protein sequence ID" value="ETA82173.1"/>
    <property type="molecule type" value="Genomic_DNA"/>
</dbReference>
<evidence type="ECO:0000313" key="4">
    <source>
        <dbReference type="EMBL" id="ETA82173.1"/>
    </source>
</evidence>
<dbReference type="InterPro" id="IPR013154">
    <property type="entry name" value="ADH-like_N"/>
</dbReference>
<proteinExistence type="predicted"/>
<sequence>MKVVCVYGKEDLAITEYERPVCRPGHAVVRMEMCGVCGSDVTAYRGSNPTVKYPIEGIGHEGVGEIVEIMDPDNNLSVGDRVALEPYVPCGECPMCLQGRFNNCENLKVCGVHKNGMMAEYFLHPVSLLHRIPDTLSYRDACLVEPFTIGLHAITRAQVKKDDYCVVFGAGTIGLLAALGIKLYGGKPVLVDVIESRLNFAREVGIEATINSMNEDVAARLREISGGRLPNVMIECTGSQAVLRNIHEYVAHGANVALVGWPHDLVPLNQVRLMQKEVTIYTSRNSNSKFPESMGYIADGLIPVDSIITSNTDLDGLEDVIRDMIVNPDKYLKVVAKI</sequence>
<dbReference type="Pfam" id="PF00107">
    <property type="entry name" value="ADH_zinc_N"/>
    <property type="match status" value="1"/>
</dbReference>
<dbReference type="Gene3D" id="3.40.50.720">
    <property type="entry name" value="NAD(P)-binding Rossmann-like Domain"/>
    <property type="match status" value="1"/>
</dbReference>
<dbReference type="InterPro" id="IPR036291">
    <property type="entry name" value="NAD(P)-bd_dom_sf"/>
</dbReference>
<dbReference type="Pfam" id="PF08240">
    <property type="entry name" value="ADH_N"/>
    <property type="match status" value="1"/>
</dbReference>
<keyword evidence="1" id="KW-0560">Oxidoreductase</keyword>